<dbReference type="InterPro" id="IPR016166">
    <property type="entry name" value="FAD-bd_PCMH"/>
</dbReference>
<evidence type="ECO:0000259" key="6">
    <source>
        <dbReference type="PROSITE" id="PS51387"/>
    </source>
</evidence>
<dbReference type="InterPro" id="IPR006094">
    <property type="entry name" value="Oxid_FAD_bind_N"/>
</dbReference>
<keyword evidence="8" id="KW-1185">Reference proteome</keyword>
<organism evidence="7 8">
    <name type="scientific">Trematosphaeria pertusa</name>
    <dbReference type="NCBI Taxonomy" id="390896"/>
    <lineage>
        <taxon>Eukaryota</taxon>
        <taxon>Fungi</taxon>
        <taxon>Dikarya</taxon>
        <taxon>Ascomycota</taxon>
        <taxon>Pezizomycotina</taxon>
        <taxon>Dothideomycetes</taxon>
        <taxon>Pleosporomycetidae</taxon>
        <taxon>Pleosporales</taxon>
        <taxon>Massarineae</taxon>
        <taxon>Trematosphaeriaceae</taxon>
        <taxon>Trematosphaeria</taxon>
    </lineage>
</organism>
<dbReference type="Proteomes" id="UP000800094">
    <property type="component" value="Unassembled WGS sequence"/>
</dbReference>
<dbReference type="InterPro" id="IPR050416">
    <property type="entry name" value="FAD-linked_Oxidoreductase"/>
</dbReference>
<dbReference type="PROSITE" id="PS51387">
    <property type="entry name" value="FAD_PCMH"/>
    <property type="match status" value="1"/>
</dbReference>
<dbReference type="AlphaFoldDB" id="A0A6A6IUY1"/>
<dbReference type="Pfam" id="PF01565">
    <property type="entry name" value="FAD_binding_4"/>
    <property type="match status" value="1"/>
</dbReference>
<feature type="domain" description="FAD-binding PCMH-type" evidence="6">
    <location>
        <begin position="42"/>
        <end position="212"/>
    </location>
</feature>
<dbReference type="PANTHER" id="PTHR42973">
    <property type="entry name" value="BINDING OXIDOREDUCTASE, PUTATIVE (AFU_ORTHOLOGUE AFUA_1G17690)-RELATED"/>
    <property type="match status" value="1"/>
</dbReference>
<evidence type="ECO:0000313" key="7">
    <source>
        <dbReference type="EMBL" id="KAF2254371.1"/>
    </source>
</evidence>
<protein>
    <submittedName>
        <fullName evidence="7">FAD-binding domain-containing protein</fullName>
    </submittedName>
</protein>
<dbReference type="SUPFAM" id="SSF55103">
    <property type="entry name" value="FAD-linked oxidases, C-terminal domain"/>
    <property type="match status" value="1"/>
</dbReference>
<dbReference type="RefSeq" id="XP_033689375.1">
    <property type="nucleotide sequence ID" value="XM_033825506.1"/>
</dbReference>
<evidence type="ECO:0000256" key="5">
    <source>
        <dbReference type="ARBA" id="ARBA00023002"/>
    </source>
</evidence>
<comment type="similarity">
    <text evidence="2">Belongs to the oxygen-dependent FAD-linked oxidoreductase family.</text>
</comment>
<evidence type="ECO:0000313" key="8">
    <source>
        <dbReference type="Proteomes" id="UP000800094"/>
    </source>
</evidence>
<dbReference type="GeneID" id="54578836"/>
<evidence type="ECO:0000256" key="1">
    <source>
        <dbReference type="ARBA" id="ARBA00001974"/>
    </source>
</evidence>
<comment type="cofactor">
    <cofactor evidence="1">
        <name>FAD</name>
        <dbReference type="ChEBI" id="CHEBI:57692"/>
    </cofactor>
</comment>
<dbReference type="InterPro" id="IPR016164">
    <property type="entry name" value="FAD-linked_Oxase-like_C"/>
</dbReference>
<sequence length="479" mass="51741">MGSTPDVYTTLKEQLKGSGAEVLMPDDGEKYEQSIKRWSEHCEKRAACVVKATSPADVSTTLSFIRAHKIPFVVRGGGHSTSGSASIEGGLVIDLSLMRRVSVDPEKRTVRAEGGAIWEDVDVEAAKFGLATVGGTVNHTGVGGLTLGGGYGYLTGKYGLTIDNLLSVDMVLASGEQVTASETENADLFWAVRGAGQNFGVVTAFTFRGYPQANPVYAGTLIFLPDKLPQIVEFANKFHDKNDGNQALLWGFSCPPPDNAPVVLAQCFHNGTEDEGAAFFKELVDAGPVANMIAMVPYEKLNSLLNPAAGFDGRKMFGGGAFKLPLNPAFVQALHADFLDFVNAHERMGESLLLFETIPYAKVVGVPNEKMAFSNRGNYYNVATCFKWFDAKLDDEIRAFSRSLLKKASQTAGVAQDEAVRAVEGVGQYGNYATDADVPASEIYGSNAKRLEELKHKYDPDNLFNRGTRLVPRQLVVVN</sequence>
<dbReference type="GO" id="GO:0016491">
    <property type="term" value="F:oxidoreductase activity"/>
    <property type="evidence" value="ECO:0007669"/>
    <property type="project" value="UniProtKB-KW"/>
</dbReference>
<dbReference type="Gene3D" id="3.30.465.10">
    <property type="match status" value="1"/>
</dbReference>
<dbReference type="OrthoDB" id="415825at2759"/>
<dbReference type="Gene3D" id="3.30.43.10">
    <property type="entry name" value="Uridine Diphospho-n-acetylenolpyruvylglucosamine Reductase, domain 2"/>
    <property type="match status" value="1"/>
</dbReference>
<proteinExistence type="inferred from homology"/>
<gene>
    <name evidence="7" type="ORF">BU26DRAFT_474579</name>
</gene>
<dbReference type="InterPro" id="IPR016167">
    <property type="entry name" value="FAD-bd_PCMH_sub1"/>
</dbReference>
<dbReference type="InterPro" id="IPR036318">
    <property type="entry name" value="FAD-bd_PCMH-like_sf"/>
</dbReference>
<dbReference type="Pfam" id="PF08031">
    <property type="entry name" value="BBE"/>
    <property type="match status" value="1"/>
</dbReference>
<reference evidence="7" key="1">
    <citation type="journal article" date="2020" name="Stud. Mycol.">
        <title>101 Dothideomycetes genomes: a test case for predicting lifestyles and emergence of pathogens.</title>
        <authorList>
            <person name="Haridas S."/>
            <person name="Albert R."/>
            <person name="Binder M."/>
            <person name="Bloem J."/>
            <person name="Labutti K."/>
            <person name="Salamov A."/>
            <person name="Andreopoulos B."/>
            <person name="Baker S."/>
            <person name="Barry K."/>
            <person name="Bills G."/>
            <person name="Bluhm B."/>
            <person name="Cannon C."/>
            <person name="Castanera R."/>
            <person name="Culley D."/>
            <person name="Daum C."/>
            <person name="Ezra D."/>
            <person name="Gonzalez J."/>
            <person name="Henrissat B."/>
            <person name="Kuo A."/>
            <person name="Liang C."/>
            <person name="Lipzen A."/>
            <person name="Lutzoni F."/>
            <person name="Magnuson J."/>
            <person name="Mondo S."/>
            <person name="Nolan M."/>
            <person name="Ohm R."/>
            <person name="Pangilinan J."/>
            <person name="Park H.-J."/>
            <person name="Ramirez L."/>
            <person name="Alfaro M."/>
            <person name="Sun H."/>
            <person name="Tritt A."/>
            <person name="Yoshinaga Y."/>
            <person name="Zwiers L.-H."/>
            <person name="Turgeon B."/>
            <person name="Goodwin S."/>
            <person name="Spatafora J."/>
            <person name="Crous P."/>
            <person name="Grigoriev I."/>
        </authorList>
    </citation>
    <scope>NUCLEOTIDE SEQUENCE</scope>
    <source>
        <strain evidence="7">CBS 122368</strain>
    </source>
</reference>
<evidence type="ECO:0000256" key="3">
    <source>
        <dbReference type="ARBA" id="ARBA00022630"/>
    </source>
</evidence>
<dbReference type="EMBL" id="ML987190">
    <property type="protein sequence ID" value="KAF2254371.1"/>
    <property type="molecule type" value="Genomic_DNA"/>
</dbReference>
<evidence type="ECO:0000256" key="4">
    <source>
        <dbReference type="ARBA" id="ARBA00022827"/>
    </source>
</evidence>
<evidence type="ECO:0000256" key="2">
    <source>
        <dbReference type="ARBA" id="ARBA00005466"/>
    </source>
</evidence>
<keyword evidence="5" id="KW-0560">Oxidoreductase</keyword>
<name>A0A6A6IUY1_9PLEO</name>
<dbReference type="PANTHER" id="PTHR42973:SF39">
    <property type="entry name" value="FAD-BINDING PCMH-TYPE DOMAIN-CONTAINING PROTEIN"/>
    <property type="match status" value="1"/>
</dbReference>
<keyword evidence="4" id="KW-0274">FAD</keyword>
<dbReference type="SUPFAM" id="SSF56176">
    <property type="entry name" value="FAD-binding/transporter-associated domain-like"/>
    <property type="match status" value="1"/>
</dbReference>
<dbReference type="Gene3D" id="3.40.462.20">
    <property type="match status" value="1"/>
</dbReference>
<accession>A0A6A6IUY1</accession>
<dbReference type="GO" id="GO:0071949">
    <property type="term" value="F:FAD binding"/>
    <property type="evidence" value="ECO:0007669"/>
    <property type="project" value="InterPro"/>
</dbReference>
<dbReference type="InterPro" id="IPR016169">
    <property type="entry name" value="FAD-bd_PCMH_sub2"/>
</dbReference>
<keyword evidence="3" id="KW-0285">Flavoprotein</keyword>
<dbReference type="InterPro" id="IPR012951">
    <property type="entry name" value="BBE"/>
</dbReference>